<dbReference type="AlphaFoldDB" id="A0A8B3T660"/>
<protein>
    <recommendedName>
        <fullName evidence="1">AntA/AntB antirepressor domain-containing protein</fullName>
    </recommendedName>
</protein>
<dbReference type="InterPro" id="IPR013557">
    <property type="entry name" value="AntA/B_antirep"/>
</dbReference>
<dbReference type="EMBL" id="RQXS01000124">
    <property type="protein sequence ID" value="RZN53578.1"/>
    <property type="molecule type" value="Genomic_DNA"/>
</dbReference>
<evidence type="ECO:0000259" key="1">
    <source>
        <dbReference type="Pfam" id="PF08346"/>
    </source>
</evidence>
<name>A0A8B3T660_AVIPA</name>
<feature type="non-terminal residue" evidence="2">
    <location>
        <position position="100"/>
    </location>
</feature>
<feature type="domain" description="AntA/AntB antirepressor" evidence="1">
    <location>
        <begin position="22"/>
        <end position="87"/>
    </location>
</feature>
<dbReference type="Proteomes" id="UP000294229">
    <property type="component" value="Unassembled WGS sequence"/>
</dbReference>
<proteinExistence type="predicted"/>
<organism evidence="2 3">
    <name type="scientific">Avibacterium paragallinarum</name>
    <name type="common">Haemophilus gallinarum</name>
    <dbReference type="NCBI Taxonomy" id="728"/>
    <lineage>
        <taxon>Bacteria</taxon>
        <taxon>Pseudomonadati</taxon>
        <taxon>Pseudomonadota</taxon>
        <taxon>Gammaproteobacteria</taxon>
        <taxon>Pasteurellales</taxon>
        <taxon>Pasteurellaceae</taxon>
        <taxon>Avibacterium</taxon>
    </lineage>
</organism>
<dbReference type="Pfam" id="PF08346">
    <property type="entry name" value="AntA"/>
    <property type="match status" value="1"/>
</dbReference>
<accession>A0A8B3T660</accession>
<sequence>MTNSNLISVFNGSIQNIQIQLVNARELHSFLESKYQYTDWIKTRIADYGFVQDEDYIIVTQRTNGRPRKEYHITLDMGKELAMVERNEKGRQVRKYFIEC</sequence>
<dbReference type="PANTHER" id="PTHR36180:SF1">
    <property type="entry name" value="ANTA_ANTB ANTIREPRESSOR DOMAIN-CONTAINING PROTEIN"/>
    <property type="match status" value="1"/>
</dbReference>
<comment type="caution">
    <text evidence="2">The sequence shown here is derived from an EMBL/GenBank/DDBJ whole genome shotgun (WGS) entry which is preliminary data.</text>
</comment>
<reference evidence="2 3" key="1">
    <citation type="submission" date="2018-11" db="EMBL/GenBank/DDBJ databases">
        <title>Sequencing Av. paragallinarum serogroups.</title>
        <authorList>
            <person name="Hellmuth J.E."/>
            <person name="Boucher C.E."/>
            <person name="Cason E.D."/>
        </authorList>
    </citation>
    <scope>NUCLEOTIDE SEQUENCE [LARGE SCALE GENOMIC DNA]</scope>
    <source>
        <strain evidence="2 3">SA-3</strain>
    </source>
</reference>
<gene>
    <name evidence="2" type="ORF">EIG79_12365</name>
</gene>
<dbReference type="RefSeq" id="WP_207219247.1">
    <property type="nucleotide sequence ID" value="NZ_RQXS01000124.1"/>
</dbReference>
<dbReference type="PANTHER" id="PTHR36180">
    <property type="entry name" value="DNA-BINDING PROTEIN-RELATED-RELATED"/>
    <property type="match status" value="1"/>
</dbReference>
<evidence type="ECO:0000313" key="3">
    <source>
        <dbReference type="Proteomes" id="UP000294229"/>
    </source>
</evidence>
<evidence type="ECO:0000313" key="2">
    <source>
        <dbReference type="EMBL" id="RZN53578.1"/>
    </source>
</evidence>